<feature type="compositionally biased region" description="Polar residues" evidence="1">
    <location>
        <begin position="1"/>
        <end position="14"/>
    </location>
</feature>
<feature type="transmembrane region" description="Helical" evidence="2">
    <location>
        <begin position="78"/>
        <end position="97"/>
    </location>
</feature>
<comment type="caution">
    <text evidence="4">The sequence shown here is derived from an EMBL/GenBank/DDBJ whole genome shotgun (WGS) entry which is preliminary data.</text>
</comment>
<keyword evidence="5" id="KW-1185">Reference proteome</keyword>
<feature type="domain" description="DUF6535" evidence="3">
    <location>
        <begin position="55"/>
        <end position="225"/>
    </location>
</feature>
<sequence length="632" mass="71894">MNSSYNTQNPASSKKQLESDVGATGANQTELELDRAQNRVSIFNPNYRPPDPYIVYNEKAATTDADFLSDCYESMDTLLVYAGLLSAVTAALIVETYKDLKAEPLGRTEQVLEAILRHIENPAVRTFVPSSHFKPATHDVVTNMMFFLSLSFSLLAGLGAILVKQWTRRAYRGLNVIVVPRQKAREHYRRVEGIKRWGLPEIIDAIPMLLQLSLFLYFIGICFWLGFLHLTIFIVISTVLTIALGFYLGAAYIPARWPDAPFKSPTSSLVEWCIVRIKSLVSRAEFRVSDDEEMSTYIVIGAPPVLATPMGRVGEFGDESNIDRRDSLDFKILLDILNHPDTSKGIDGVVDDIRLAFTQRDTEVFHPIVDDELIPTVIAKARDSILSCLELRNHRTVFNENEVEKCVLNLQFFEVVLQRHDFNSPEDQMILNDVYEVVDLFLDRAMEARLLDEIILAASVAFRIRLALGKRFDCDQIQRIIILLRDLGPAPRHWEDRGLPNDDFLPEWMFKEYARYQDRIGAVTLAILEHIRASWVQKTPSHTEEVALKEIGRQLEGLLEVGRYKGDRAPDSYPVLREAMSGLWMRSQGMPIALCNWMAVQMNTTGIRVQREDNGLHSVVYLFEDEVEHIEG</sequence>
<evidence type="ECO:0000256" key="2">
    <source>
        <dbReference type="SAM" id="Phobius"/>
    </source>
</evidence>
<feature type="transmembrane region" description="Helical" evidence="2">
    <location>
        <begin position="232"/>
        <end position="253"/>
    </location>
</feature>
<gene>
    <name evidence="4" type="ORF">PIIN_05789</name>
</gene>
<dbReference type="HOGENOM" id="CLU_432851_0_0_1"/>
<reference evidence="4 5" key="1">
    <citation type="journal article" date="2011" name="PLoS Pathog.">
        <title>Endophytic Life Strategies Decoded by Genome and Transcriptome Analyses of the Mutualistic Root Symbiont Piriformospora indica.</title>
        <authorList>
            <person name="Zuccaro A."/>
            <person name="Lahrmann U."/>
            <person name="Guldener U."/>
            <person name="Langen G."/>
            <person name="Pfiffi S."/>
            <person name="Biedenkopf D."/>
            <person name="Wong P."/>
            <person name="Samans B."/>
            <person name="Grimm C."/>
            <person name="Basiewicz M."/>
            <person name="Murat C."/>
            <person name="Martin F."/>
            <person name="Kogel K.H."/>
        </authorList>
    </citation>
    <scope>NUCLEOTIDE SEQUENCE [LARGE SCALE GENOMIC DNA]</scope>
    <source>
        <strain evidence="4 5">DSM 11827</strain>
    </source>
</reference>
<dbReference type="InParanoid" id="G4TKL6"/>
<dbReference type="EMBL" id="CAFZ01000137">
    <property type="protein sequence ID" value="CCA71854.1"/>
    <property type="molecule type" value="Genomic_DNA"/>
</dbReference>
<dbReference type="InterPro" id="IPR045338">
    <property type="entry name" value="DUF6535"/>
</dbReference>
<dbReference type="STRING" id="1109443.G4TKL6"/>
<dbReference type="AlphaFoldDB" id="G4TKL6"/>
<feature type="region of interest" description="Disordered" evidence="1">
    <location>
        <begin position="1"/>
        <end position="30"/>
    </location>
</feature>
<feature type="transmembrane region" description="Helical" evidence="2">
    <location>
        <begin position="144"/>
        <end position="163"/>
    </location>
</feature>
<dbReference type="Proteomes" id="UP000007148">
    <property type="component" value="Unassembled WGS sequence"/>
</dbReference>
<proteinExistence type="predicted"/>
<accession>G4TKL6</accession>
<keyword evidence="2" id="KW-0472">Membrane</keyword>
<dbReference type="Pfam" id="PF20153">
    <property type="entry name" value="DUF6535"/>
    <property type="match status" value="1"/>
</dbReference>
<evidence type="ECO:0000313" key="4">
    <source>
        <dbReference type="EMBL" id="CCA71854.1"/>
    </source>
</evidence>
<evidence type="ECO:0000313" key="5">
    <source>
        <dbReference type="Proteomes" id="UP000007148"/>
    </source>
</evidence>
<organism evidence="4 5">
    <name type="scientific">Serendipita indica (strain DSM 11827)</name>
    <name type="common">Root endophyte fungus</name>
    <name type="synonym">Piriformospora indica</name>
    <dbReference type="NCBI Taxonomy" id="1109443"/>
    <lineage>
        <taxon>Eukaryota</taxon>
        <taxon>Fungi</taxon>
        <taxon>Dikarya</taxon>
        <taxon>Basidiomycota</taxon>
        <taxon>Agaricomycotina</taxon>
        <taxon>Agaricomycetes</taxon>
        <taxon>Sebacinales</taxon>
        <taxon>Serendipitaceae</taxon>
        <taxon>Serendipita</taxon>
    </lineage>
</organism>
<protein>
    <recommendedName>
        <fullName evidence="3">DUF6535 domain-containing protein</fullName>
    </recommendedName>
</protein>
<evidence type="ECO:0000256" key="1">
    <source>
        <dbReference type="SAM" id="MobiDB-lite"/>
    </source>
</evidence>
<evidence type="ECO:0000259" key="3">
    <source>
        <dbReference type="Pfam" id="PF20153"/>
    </source>
</evidence>
<dbReference type="OrthoDB" id="3219854at2759"/>
<keyword evidence="2" id="KW-1133">Transmembrane helix</keyword>
<name>G4TKL6_SERID</name>
<keyword evidence="2" id="KW-0812">Transmembrane</keyword>
<feature type="transmembrane region" description="Helical" evidence="2">
    <location>
        <begin position="205"/>
        <end position="226"/>
    </location>
</feature>